<dbReference type="KEGG" id="thu:AC731_002565"/>
<keyword evidence="10" id="KW-1185">Reference proteome</keyword>
<proteinExistence type="predicted"/>
<dbReference type="STRING" id="1134435.AC731_002565"/>
<keyword evidence="7" id="KW-0732">Signal</keyword>
<dbReference type="Gene3D" id="1.10.760.10">
    <property type="entry name" value="Cytochrome c-like domain"/>
    <property type="match status" value="1"/>
</dbReference>
<accession>A0A140IDU7</accession>
<keyword evidence="5 6" id="KW-0408">Iron</keyword>
<dbReference type="Proteomes" id="UP000036902">
    <property type="component" value="Chromosome"/>
</dbReference>
<evidence type="ECO:0000256" key="3">
    <source>
        <dbReference type="ARBA" id="ARBA00022723"/>
    </source>
</evidence>
<protein>
    <submittedName>
        <fullName evidence="9">Class I cytochrome c</fullName>
    </submittedName>
</protein>
<feature type="signal peptide" evidence="7">
    <location>
        <begin position="1"/>
        <end position="25"/>
    </location>
</feature>
<reference evidence="10" key="1">
    <citation type="submission" date="2016-03" db="EMBL/GenBank/DDBJ databases">
        <authorList>
            <person name="Ma C."/>
            <person name="Zhou S."/>
            <person name="Yang G."/>
        </authorList>
    </citation>
    <scope>NUCLEOTIDE SEQUENCE [LARGE SCALE GENOMIC DNA]</scope>
    <source>
        <strain evidence="10">SgZ-1</strain>
    </source>
</reference>
<keyword evidence="2 6" id="KW-0349">Heme</keyword>
<name>A0A140IDU7_9RHOO</name>
<feature type="domain" description="Cytochrome c" evidence="8">
    <location>
        <begin position="23"/>
        <end position="104"/>
    </location>
</feature>
<dbReference type="GO" id="GO:0009055">
    <property type="term" value="F:electron transfer activity"/>
    <property type="evidence" value="ECO:0007669"/>
    <property type="project" value="InterPro"/>
</dbReference>
<dbReference type="GO" id="GO:0046872">
    <property type="term" value="F:metal ion binding"/>
    <property type="evidence" value="ECO:0007669"/>
    <property type="project" value="UniProtKB-KW"/>
</dbReference>
<evidence type="ECO:0000256" key="4">
    <source>
        <dbReference type="ARBA" id="ARBA00022982"/>
    </source>
</evidence>
<evidence type="ECO:0000256" key="1">
    <source>
        <dbReference type="ARBA" id="ARBA00022448"/>
    </source>
</evidence>
<dbReference type="InterPro" id="IPR009056">
    <property type="entry name" value="Cyt_c-like_dom"/>
</dbReference>
<dbReference type="Pfam" id="PF13442">
    <property type="entry name" value="Cytochrome_CBB3"/>
    <property type="match status" value="1"/>
</dbReference>
<sequence length="106" mass="11205">MRAPVRALGAVVAASALLSTSPVQAEAGDRQVRVWAATCAACHGTDGHAQAGMTSLAGRDADDLYALLSDFKSGVRPATVMHQHAKGYSDDELKRLAQWFAAQPKR</sequence>
<keyword evidence="1" id="KW-0813">Transport</keyword>
<keyword evidence="4" id="KW-0249">Electron transport</keyword>
<dbReference type="GO" id="GO:0020037">
    <property type="term" value="F:heme binding"/>
    <property type="evidence" value="ECO:0007669"/>
    <property type="project" value="InterPro"/>
</dbReference>
<evidence type="ECO:0000256" key="5">
    <source>
        <dbReference type="ARBA" id="ARBA00023004"/>
    </source>
</evidence>
<evidence type="ECO:0000256" key="2">
    <source>
        <dbReference type="ARBA" id="ARBA00022617"/>
    </source>
</evidence>
<dbReference type="InterPro" id="IPR036909">
    <property type="entry name" value="Cyt_c-like_dom_sf"/>
</dbReference>
<feature type="chain" id="PRO_5007302570" evidence="7">
    <location>
        <begin position="26"/>
        <end position="106"/>
    </location>
</feature>
<evidence type="ECO:0000313" key="10">
    <source>
        <dbReference type="Proteomes" id="UP000036902"/>
    </source>
</evidence>
<evidence type="ECO:0000256" key="7">
    <source>
        <dbReference type="SAM" id="SignalP"/>
    </source>
</evidence>
<organism evidence="9 10">
    <name type="scientific">Thauera humireducens</name>
    <dbReference type="NCBI Taxonomy" id="1134435"/>
    <lineage>
        <taxon>Bacteria</taxon>
        <taxon>Pseudomonadati</taxon>
        <taxon>Pseudomonadota</taxon>
        <taxon>Betaproteobacteria</taxon>
        <taxon>Rhodocyclales</taxon>
        <taxon>Zoogloeaceae</taxon>
        <taxon>Thauera</taxon>
    </lineage>
</organism>
<dbReference type="RefSeq" id="WP_048709045.1">
    <property type="nucleotide sequence ID" value="NZ_CP014646.1"/>
</dbReference>
<evidence type="ECO:0000313" key="9">
    <source>
        <dbReference type="EMBL" id="AMO35922.1"/>
    </source>
</evidence>
<dbReference type="InterPro" id="IPR050597">
    <property type="entry name" value="Cytochrome_c_Oxidase_Subunit"/>
</dbReference>
<dbReference type="EMBL" id="CP014646">
    <property type="protein sequence ID" value="AMO35922.1"/>
    <property type="molecule type" value="Genomic_DNA"/>
</dbReference>
<gene>
    <name evidence="9" type="ORF">AC731_002565</name>
</gene>
<evidence type="ECO:0000259" key="8">
    <source>
        <dbReference type="PROSITE" id="PS51007"/>
    </source>
</evidence>
<dbReference type="SUPFAM" id="SSF46626">
    <property type="entry name" value="Cytochrome c"/>
    <property type="match status" value="1"/>
</dbReference>
<dbReference type="PANTHER" id="PTHR33751:SF9">
    <property type="entry name" value="CYTOCHROME C4"/>
    <property type="match status" value="1"/>
</dbReference>
<keyword evidence="3 6" id="KW-0479">Metal-binding</keyword>
<evidence type="ECO:0000256" key="6">
    <source>
        <dbReference type="PROSITE-ProRule" id="PRU00433"/>
    </source>
</evidence>
<dbReference type="PANTHER" id="PTHR33751">
    <property type="entry name" value="CBB3-TYPE CYTOCHROME C OXIDASE SUBUNIT FIXP"/>
    <property type="match status" value="1"/>
</dbReference>
<dbReference type="AlphaFoldDB" id="A0A140IDU7"/>
<dbReference type="PROSITE" id="PS51007">
    <property type="entry name" value="CYTC"/>
    <property type="match status" value="1"/>
</dbReference>